<dbReference type="GO" id="GO:0005737">
    <property type="term" value="C:cytoplasm"/>
    <property type="evidence" value="ECO:0007669"/>
    <property type="project" value="TreeGrafter"/>
</dbReference>
<reference evidence="3" key="1">
    <citation type="journal article" date="2017" name="Genome Biol.">
        <title>Comparative genomics reveals high biological diversity and specific adaptations in the industrially and medically important fungal genus Aspergillus.</title>
        <authorList>
            <person name="de Vries R.P."/>
            <person name="Riley R."/>
            <person name="Wiebenga A."/>
            <person name="Aguilar-Osorio G."/>
            <person name="Amillis S."/>
            <person name="Uchima C.A."/>
            <person name="Anderluh G."/>
            <person name="Asadollahi M."/>
            <person name="Askin M."/>
            <person name="Barry K."/>
            <person name="Battaglia E."/>
            <person name="Bayram O."/>
            <person name="Benocci T."/>
            <person name="Braus-Stromeyer S.A."/>
            <person name="Caldana C."/>
            <person name="Canovas D."/>
            <person name="Cerqueira G.C."/>
            <person name="Chen F."/>
            <person name="Chen W."/>
            <person name="Choi C."/>
            <person name="Clum A."/>
            <person name="Dos Santos R.A."/>
            <person name="Damasio A.R."/>
            <person name="Diallinas G."/>
            <person name="Emri T."/>
            <person name="Fekete E."/>
            <person name="Flipphi M."/>
            <person name="Freyberg S."/>
            <person name="Gallo A."/>
            <person name="Gournas C."/>
            <person name="Habgood R."/>
            <person name="Hainaut M."/>
            <person name="Harispe M.L."/>
            <person name="Henrissat B."/>
            <person name="Hilden K.S."/>
            <person name="Hope R."/>
            <person name="Hossain A."/>
            <person name="Karabika E."/>
            <person name="Karaffa L."/>
            <person name="Karanyi Z."/>
            <person name="Krasevec N."/>
            <person name="Kuo A."/>
            <person name="Kusch H."/>
            <person name="LaButti K."/>
            <person name="Lagendijk E.L."/>
            <person name="Lapidus A."/>
            <person name="Levasseur A."/>
            <person name="Lindquist E."/>
            <person name="Lipzen A."/>
            <person name="Logrieco A.F."/>
            <person name="MacCabe A."/>
            <person name="Maekelae M.R."/>
            <person name="Malavazi I."/>
            <person name="Melin P."/>
            <person name="Meyer V."/>
            <person name="Mielnichuk N."/>
            <person name="Miskei M."/>
            <person name="Molnar A.P."/>
            <person name="Mule G."/>
            <person name="Ngan C.Y."/>
            <person name="Orejas M."/>
            <person name="Orosz E."/>
            <person name="Ouedraogo J.P."/>
            <person name="Overkamp K.M."/>
            <person name="Park H.-S."/>
            <person name="Perrone G."/>
            <person name="Piumi F."/>
            <person name="Punt P.J."/>
            <person name="Ram A.F."/>
            <person name="Ramon A."/>
            <person name="Rauscher S."/>
            <person name="Record E."/>
            <person name="Riano-Pachon D.M."/>
            <person name="Robert V."/>
            <person name="Roehrig J."/>
            <person name="Ruller R."/>
            <person name="Salamov A."/>
            <person name="Salih N.S."/>
            <person name="Samson R.A."/>
            <person name="Sandor E."/>
            <person name="Sanguinetti M."/>
            <person name="Schuetze T."/>
            <person name="Sepcic K."/>
            <person name="Shelest E."/>
            <person name="Sherlock G."/>
            <person name="Sophianopoulou V."/>
            <person name="Squina F.M."/>
            <person name="Sun H."/>
            <person name="Susca A."/>
            <person name="Todd R.B."/>
            <person name="Tsang A."/>
            <person name="Unkles S.E."/>
            <person name="van de Wiele N."/>
            <person name="van Rossen-Uffink D."/>
            <person name="Oliveira J.V."/>
            <person name="Vesth T.C."/>
            <person name="Visser J."/>
            <person name="Yu J.-H."/>
            <person name="Zhou M."/>
            <person name="Andersen M.R."/>
            <person name="Archer D.B."/>
            <person name="Baker S.E."/>
            <person name="Benoit I."/>
            <person name="Brakhage A.A."/>
            <person name="Braus G.H."/>
            <person name="Fischer R."/>
            <person name="Frisvad J.C."/>
            <person name="Goldman G.H."/>
            <person name="Houbraken J."/>
            <person name="Oakley B."/>
            <person name="Pocsi I."/>
            <person name="Scazzocchio C."/>
            <person name="Seiboth B."/>
            <person name="vanKuyk P.A."/>
            <person name="Wortman J."/>
            <person name="Dyer P.S."/>
            <person name="Grigoriev I.V."/>
        </authorList>
    </citation>
    <scope>NUCLEOTIDE SEQUENCE [LARGE SCALE GENOMIC DNA]</scope>
    <source>
        <strain evidence="3">ITEM 5010</strain>
    </source>
</reference>
<name>A0A1R3RK17_ASPC5</name>
<dbReference type="VEuPathDB" id="FungiDB:ASPCADRAFT_6512"/>
<dbReference type="STRING" id="602072.A0A1R3RK17"/>
<dbReference type="GO" id="GO:0000184">
    <property type="term" value="P:nuclear-transcribed mRNA catabolic process, nonsense-mediated decay"/>
    <property type="evidence" value="ECO:0007669"/>
    <property type="project" value="InterPro"/>
</dbReference>
<dbReference type="PANTHER" id="PTHR12839:SF7">
    <property type="entry name" value="REGULATOR OF NONSENSE TRANSCRIPTS 2"/>
    <property type="match status" value="1"/>
</dbReference>
<organism evidence="2 3">
    <name type="scientific">Aspergillus carbonarius (strain ITEM 5010)</name>
    <dbReference type="NCBI Taxonomy" id="602072"/>
    <lineage>
        <taxon>Eukaryota</taxon>
        <taxon>Fungi</taxon>
        <taxon>Dikarya</taxon>
        <taxon>Ascomycota</taxon>
        <taxon>Pezizomycotina</taxon>
        <taxon>Eurotiomycetes</taxon>
        <taxon>Eurotiomycetidae</taxon>
        <taxon>Eurotiales</taxon>
        <taxon>Aspergillaceae</taxon>
        <taxon>Aspergillus</taxon>
        <taxon>Aspergillus subgen. Circumdati</taxon>
    </lineage>
</organism>
<dbReference type="InterPro" id="IPR039762">
    <property type="entry name" value="Nmd2/UPF2"/>
</dbReference>
<protein>
    <recommendedName>
        <fullName evidence="4">MIF4G domain-containing protein</fullName>
    </recommendedName>
</protein>
<dbReference type="EMBL" id="KV907501">
    <property type="protein sequence ID" value="OOF94836.1"/>
    <property type="molecule type" value="Genomic_DNA"/>
</dbReference>
<evidence type="ECO:0000256" key="1">
    <source>
        <dbReference type="SAM" id="MobiDB-lite"/>
    </source>
</evidence>
<dbReference type="Proteomes" id="UP000188318">
    <property type="component" value="Unassembled WGS sequence"/>
</dbReference>
<evidence type="ECO:0000313" key="2">
    <source>
        <dbReference type="EMBL" id="OOF94836.1"/>
    </source>
</evidence>
<feature type="region of interest" description="Disordered" evidence="1">
    <location>
        <begin position="1"/>
        <end position="20"/>
    </location>
</feature>
<dbReference type="AlphaFoldDB" id="A0A1R3RK17"/>
<feature type="non-terminal residue" evidence="2">
    <location>
        <position position="251"/>
    </location>
</feature>
<dbReference type="PANTHER" id="PTHR12839">
    <property type="entry name" value="NONSENSE-MEDIATED MRNA DECAY PROTEIN 2 UP-FRAMESHIFT SUPPRESSOR 2"/>
    <property type="match status" value="1"/>
</dbReference>
<dbReference type="GO" id="GO:0035145">
    <property type="term" value="C:exon-exon junction complex"/>
    <property type="evidence" value="ECO:0007669"/>
    <property type="project" value="TreeGrafter"/>
</dbReference>
<feature type="compositionally biased region" description="Low complexity" evidence="1">
    <location>
        <begin position="1"/>
        <end position="18"/>
    </location>
</feature>
<keyword evidence="3" id="KW-1185">Reference proteome</keyword>
<evidence type="ECO:0008006" key="4">
    <source>
        <dbReference type="Google" id="ProtNLM"/>
    </source>
</evidence>
<sequence>MTTNVNPNPTTTTQTTLPSVPEVGILTDAHHPACTEDPSTRILGKPVKPPVARHYSWSDLRLLNERAWASESDVFPVSKSLDSALKKNTAFIKRLRTGINAAAQQTFLTDIRTLSLHKYLSEIISACYEGLCKLKSPGEIATGVEITSALHQRFGPGEFTRQIGWLLGRGLSTPDKGQLKALSQEVREREEKERLSRHRVLLRVVTELWLVGVLKTLDDIEKPDDVGAKGKDGVVGLGGKAIDGPVKRVAP</sequence>
<proteinExistence type="predicted"/>
<accession>A0A1R3RK17</accession>
<dbReference type="OrthoDB" id="27832at2759"/>
<gene>
    <name evidence="2" type="ORF">ASPCADRAFT_6512</name>
</gene>
<evidence type="ECO:0000313" key="3">
    <source>
        <dbReference type="Proteomes" id="UP000188318"/>
    </source>
</evidence>
<dbReference type="Gene3D" id="1.25.40.180">
    <property type="match status" value="1"/>
</dbReference>